<reference evidence="4" key="1">
    <citation type="submission" date="2023-01" db="EMBL/GenBank/DDBJ databases">
        <title>Genome assembly of the deep-sea coral Lophelia pertusa.</title>
        <authorList>
            <person name="Herrera S."/>
            <person name="Cordes E."/>
        </authorList>
    </citation>
    <scope>NUCLEOTIDE SEQUENCE</scope>
    <source>
        <strain evidence="4">USNM1676648</strain>
        <tissue evidence="4">Polyp</tissue>
    </source>
</reference>
<dbReference type="Gene3D" id="1.20.1250.20">
    <property type="entry name" value="MFS general substrate transporter like domains"/>
    <property type="match status" value="1"/>
</dbReference>
<feature type="transmembrane region" description="Helical" evidence="2">
    <location>
        <begin position="110"/>
        <end position="128"/>
    </location>
</feature>
<keyword evidence="2" id="KW-1133">Transmembrane helix</keyword>
<feature type="transmembrane region" description="Helical" evidence="2">
    <location>
        <begin position="324"/>
        <end position="348"/>
    </location>
</feature>
<dbReference type="InterPro" id="IPR011701">
    <property type="entry name" value="MFS"/>
</dbReference>
<dbReference type="OrthoDB" id="5988195at2759"/>
<feature type="transmembrane region" description="Helical" evidence="2">
    <location>
        <begin position="76"/>
        <end position="98"/>
    </location>
</feature>
<feature type="transmembrane region" description="Helical" evidence="2">
    <location>
        <begin position="20"/>
        <end position="40"/>
    </location>
</feature>
<evidence type="ECO:0000256" key="2">
    <source>
        <dbReference type="SAM" id="Phobius"/>
    </source>
</evidence>
<dbReference type="AlphaFoldDB" id="A0A9X0CEC6"/>
<keyword evidence="5" id="KW-1185">Reference proteome</keyword>
<sequence length="405" mass="44921">MVWLPSPLAGYLCDRFGCRITCFLGGVLCIVGLVSTSFVQSLDHMYITYSMVYGLGTCLIYNSCFLVIAKYFKEKLSVATSVVTLGTSIGVLYTGPLLQVLLDAVEWRNTFRITVALYVLVCILSLTFNPHVEEITIVDNIETGKNNNVDEEDERSGISLYCSVWTFPAYIVLVASFTFASFGMYIPYIILVKYCEDLGITAQKASRLFIFIGLASCFARLMTGRLCNDKRVNPVYIYQASMVTAGLSIFMLPFTTEYWNLIAFSVIYGLCDGVFMTTQNFILLTCVDSKRTTAAFCINNMVYSFAAAAGGPIAALIADQTGNYVYSFYMTGGVLLTAFLIPVILVFLNRAKSNLPHHVSEAEAIEEEMADTISDEIKALDQVLQFERRLRAGTLPRMRSASTNV</sequence>
<keyword evidence="2" id="KW-0472">Membrane</keyword>
<dbReference type="InterPro" id="IPR020846">
    <property type="entry name" value="MFS_dom"/>
</dbReference>
<dbReference type="Pfam" id="PF07690">
    <property type="entry name" value="MFS_1"/>
    <property type="match status" value="1"/>
</dbReference>
<feature type="transmembrane region" description="Helical" evidence="2">
    <location>
        <begin position="46"/>
        <end position="69"/>
    </location>
</feature>
<comment type="subcellular location">
    <subcellularLocation>
        <location evidence="1">Membrane</location>
        <topology evidence="1">Multi-pass membrane protein</topology>
    </subcellularLocation>
</comment>
<gene>
    <name evidence="4" type="ORF">OS493_021653</name>
</gene>
<name>A0A9X0CEC6_9CNID</name>
<feature type="transmembrane region" description="Helical" evidence="2">
    <location>
        <begin position="206"/>
        <end position="223"/>
    </location>
</feature>
<feature type="transmembrane region" description="Helical" evidence="2">
    <location>
        <begin position="261"/>
        <end position="284"/>
    </location>
</feature>
<keyword evidence="2" id="KW-0812">Transmembrane</keyword>
<evidence type="ECO:0000313" key="4">
    <source>
        <dbReference type="EMBL" id="KAJ7330725.1"/>
    </source>
</evidence>
<dbReference type="Proteomes" id="UP001163046">
    <property type="component" value="Unassembled WGS sequence"/>
</dbReference>
<dbReference type="EMBL" id="MU827791">
    <property type="protein sequence ID" value="KAJ7330725.1"/>
    <property type="molecule type" value="Genomic_DNA"/>
</dbReference>
<evidence type="ECO:0000313" key="5">
    <source>
        <dbReference type="Proteomes" id="UP001163046"/>
    </source>
</evidence>
<feature type="transmembrane region" description="Helical" evidence="2">
    <location>
        <begin position="296"/>
        <end position="318"/>
    </location>
</feature>
<protein>
    <recommendedName>
        <fullName evidence="3">Major facilitator superfamily (MFS) profile domain-containing protein</fullName>
    </recommendedName>
</protein>
<dbReference type="PROSITE" id="PS50850">
    <property type="entry name" value="MFS"/>
    <property type="match status" value="1"/>
</dbReference>
<dbReference type="InterPro" id="IPR036259">
    <property type="entry name" value="MFS_trans_sf"/>
</dbReference>
<dbReference type="GO" id="GO:0016020">
    <property type="term" value="C:membrane"/>
    <property type="evidence" value="ECO:0007669"/>
    <property type="project" value="UniProtKB-SubCell"/>
</dbReference>
<evidence type="ECO:0000256" key="1">
    <source>
        <dbReference type="ARBA" id="ARBA00004141"/>
    </source>
</evidence>
<dbReference type="GO" id="GO:0022857">
    <property type="term" value="F:transmembrane transporter activity"/>
    <property type="evidence" value="ECO:0007669"/>
    <property type="project" value="InterPro"/>
</dbReference>
<dbReference type="PANTHER" id="PTHR11360:SF251">
    <property type="entry name" value="MAJOR FACILITATOR SUPERFAMILY (MFS) PROFILE DOMAIN-CONTAINING PROTEIN"/>
    <property type="match status" value="1"/>
</dbReference>
<dbReference type="InterPro" id="IPR050327">
    <property type="entry name" value="Proton-linked_MCT"/>
</dbReference>
<feature type="transmembrane region" description="Helical" evidence="2">
    <location>
        <begin position="235"/>
        <end position="255"/>
    </location>
</feature>
<feature type="domain" description="Major facilitator superfamily (MFS) profile" evidence="3">
    <location>
        <begin position="1"/>
        <end position="350"/>
    </location>
</feature>
<organism evidence="4 5">
    <name type="scientific">Desmophyllum pertusum</name>
    <dbReference type="NCBI Taxonomy" id="174260"/>
    <lineage>
        <taxon>Eukaryota</taxon>
        <taxon>Metazoa</taxon>
        <taxon>Cnidaria</taxon>
        <taxon>Anthozoa</taxon>
        <taxon>Hexacorallia</taxon>
        <taxon>Scleractinia</taxon>
        <taxon>Caryophylliina</taxon>
        <taxon>Caryophylliidae</taxon>
        <taxon>Desmophyllum</taxon>
    </lineage>
</organism>
<evidence type="ECO:0000259" key="3">
    <source>
        <dbReference type="PROSITE" id="PS50850"/>
    </source>
</evidence>
<accession>A0A9X0CEC6</accession>
<feature type="transmembrane region" description="Helical" evidence="2">
    <location>
        <begin position="164"/>
        <end position="186"/>
    </location>
</feature>
<dbReference type="PANTHER" id="PTHR11360">
    <property type="entry name" value="MONOCARBOXYLATE TRANSPORTER"/>
    <property type="match status" value="1"/>
</dbReference>
<comment type="caution">
    <text evidence="4">The sequence shown here is derived from an EMBL/GenBank/DDBJ whole genome shotgun (WGS) entry which is preliminary data.</text>
</comment>
<proteinExistence type="predicted"/>
<dbReference type="SUPFAM" id="SSF103473">
    <property type="entry name" value="MFS general substrate transporter"/>
    <property type="match status" value="1"/>
</dbReference>